<dbReference type="PROSITE" id="PS50082">
    <property type="entry name" value="WD_REPEATS_2"/>
    <property type="match status" value="2"/>
</dbReference>
<dbReference type="GO" id="GO:0003723">
    <property type="term" value="F:RNA binding"/>
    <property type="evidence" value="ECO:0007669"/>
    <property type="project" value="UniProtKB-UniRule"/>
</dbReference>
<dbReference type="VEuPathDB" id="FungiDB:SPPG_02778"/>
<dbReference type="InterPro" id="IPR000504">
    <property type="entry name" value="RRM_dom"/>
</dbReference>
<dbReference type="Pfam" id="PF00400">
    <property type="entry name" value="WD40"/>
    <property type="match status" value="1"/>
</dbReference>
<feature type="region of interest" description="Disordered" evidence="5">
    <location>
        <begin position="224"/>
        <end position="278"/>
    </location>
</feature>
<dbReference type="CDD" id="cd00590">
    <property type="entry name" value="RRM_SF"/>
    <property type="match status" value="1"/>
</dbReference>
<name>A0A0L0HNB4_SPIPD</name>
<dbReference type="PROSITE" id="PS00678">
    <property type="entry name" value="WD_REPEATS_1"/>
    <property type="match status" value="1"/>
</dbReference>
<dbReference type="InterPro" id="IPR019775">
    <property type="entry name" value="WD40_repeat_CS"/>
</dbReference>
<evidence type="ECO:0000256" key="4">
    <source>
        <dbReference type="PROSITE-ProRule" id="PRU00221"/>
    </source>
</evidence>
<dbReference type="InterPro" id="IPR012677">
    <property type="entry name" value="Nucleotide-bd_a/b_plait_sf"/>
</dbReference>
<feature type="repeat" description="WD" evidence="4">
    <location>
        <begin position="516"/>
        <end position="538"/>
    </location>
</feature>
<dbReference type="AlphaFoldDB" id="A0A0L0HNB4"/>
<sequence>MKRPSRHHPPRGSSRAHRPYSTRYDGRRPPMSKKWKRQQTSLLISTSLLVRNVPKGLPMERLKGLLRCPRQTEFFVREESGDAYTAVLTLQKSEAMRILNDLNYQDIDNHIISLEVERPEDYSDEGRIRISGLPSDVTAKELWEIYRRFGVVLLMKIYPDYTAQVLYSEPSAAQRAIQETTSLLVRNGRLRPALYAEPRGLRPVRPIGISVPQNISGRAIQNLQRSGQSTGPSPAFARAPPLGPAGTSQSHAQTPPPNLAYQSERRKQLRRPHDGMIPSKRIIVVSEDKKKVSSIPESLSTSSAPATVGTAALESTQAETFRTKHCELPTATNPQLANVELTIKQLRSKCLLVDRSRHPTPQLIAPIAYNFLYCQDLQQDRFQCITWGAPELMDDPVKQKIFVAEGAPYPQLGIFTSELYRPRRAENLQSTLNTAFRSTVTSQTLHIRNKGRIKCPEHPMVSIRCLPNENLLITSDEGSFLSVWDFRTTNDAKTTMSLKIKSGQLSGRIDVGERKVVSGGSDGFVHIWDVDGSDTLHHRNAMLPVASHDVGLPGRITCTSIHDRSARVITAATDEGSLNCIDIRMGRSSASSLITGAHRGYVTALQCHPRTEYLVLSGSDDCTVRMWDMRGKHTPVKQFTHDDKVTAVEWCPHLQDIFLSSSTDGRVIIHHKEKPQVVQRHVLHGAPVIGASWNPDPNFEGTIASLSPAQDDRPGSIHVWRGNGYIQALAEAQA</sequence>
<organism evidence="7 8">
    <name type="scientific">Spizellomyces punctatus (strain DAOM BR117)</name>
    <dbReference type="NCBI Taxonomy" id="645134"/>
    <lineage>
        <taxon>Eukaryota</taxon>
        <taxon>Fungi</taxon>
        <taxon>Fungi incertae sedis</taxon>
        <taxon>Chytridiomycota</taxon>
        <taxon>Chytridiomycota incertae sedis</taxon>
        <taxon>Chytridiomycetes</taxon>
        <taxon>Spizellomycetales</taxon>
        <taxon>Spizellomycetaceae</taxon>
        <taxon>Spizellomyces</taxon>
    </lineage>
</organism>
<feature type="compositionally biased region" description="Basic and acidic residues" evidence="5">
    <location>
        <begin position="263"/>
        <end position="274"/>
    </location>
</feature>
<dbReference type="PROSITE" id="PS50102">
    <property type="entry name" value="RRM"/>
    <property type="match status" value="1"/>
</dbReference>
<dbReference type="eggNOG" id="KOG0264">
    <property type="taxonomic scope" value="Eukaryota"/>
</dbReference>
<dbReference type="Pfam" id="PF00076">
    <property type="entry name" value="RRM_1"/>
    <property type="match status" value="1"/>
</dbReference>
<dbReference type="SMART" id="SM00360">
    <property type="entry name" value="RRM"/>
    <property type="match status" value="1"/>
</dbReference>
<keyword evidence="1 4" id="KW-0853">WD repeat</keyword>
<feature type="domain" description="RRM" evidence="6">
    <location>
        <begin position="126"/>
        <end position="198"/>
    </location>
</feature>
<gene>
    <name evidence="7" type="ORF">SPPG_02778</name>
</gene>
<dbReference type="SUPFAM" id="SSF50978">
    <property type="entry name" value="WD40 repeat-like"/>
    <property type="match status" value="1"/>
</dbReference>
<dbReference type="PANTHER" id="PTHR22850">
    <property type="entry name" value="WD40 REPEAT FAMILY"/>
    <property type="match status" value="1"/>
</dbReference>
<proteinExistence type="predicted"/>
<dbReference type="STRING" id="645134.A0A0L0HNB4"/>
<evidence type="ECO:0000313" key="7">
    <source>
        <dbReference type="EMBL" id="KND02304.1"/>
    </source>
</evidence>
<dbReference type="EMBL" id="KQ257453">
    <property type="protein sequence ID" value="KND02304.1"/>
    <property type="molecule type" value="Genomic_DNA"/>
</dbReference>
<evidence type="ECO:0000256" key="5">
    <source>
        <dbReference type="SAM" id="MobiDB-lite"/>
    </source>
</evidence>
<dbReference type="OrthoDB" id="25131at2759"/>
<evidence type="ECO:0000256" key="3">
    <source>
        <dbReference type="PROSITE-ProRule" id="PRU00176"/>
    </source>
</evidence>
<evidence type="ECO:0000256" key="2">
    <source>
        <dbReference type="ARBA" id="ARBA00022737"/>
    </source>
</evidence>
<dbReference type="InParanoid" id="A0A0L0HNB4"/>
<evidence type="ECO:0000256" key="1">
    <source>
        <dbReference type="ARBA" id="ARBA00022574"/>
    </source>
</evidence>
<dbReference type="InterPro" id="IPR001680">
    <property type="entry name" value="WD40_rpt"/>
</dbReference>
<feature type="region of interest" description="Disordered" evidence="5">
    <location>
        <begin position="1"/>
        <end position="37"/>
    </location>
</feature>
<feature type="compositionally biased region" description="Basic residues" evidence="5">
    <location>
        <begin position="1"/>
        <end position="20"/>
    </location>
</feature>
<dbReference type="RefSeq" id="XP_016610343.1">
    <property type="nucleotide sequence ID" value="XM_016751064.1"/>
</dbReference>
<keyword evidence="3" id="KW-0694">RNA-binding</keyword>
<dbReference type="Proteomes" id="UP000053201">
    <property type="component" value="Unassembled WGS sequence"/>
</dbReference>
<protein>
    <recommendedName>
        <fullName evidence="6">RRM domain-containing protein</fullName>
    </recommendedName>
</protein>
<feature type="repeat" description="WD" evidence="4">
    <location>
        <begin position="595"/>
        <end position="630"/>
    </location>
</feature>
<dbReference type="InterPro" id="IPR050459">
    <property type="entry name" value="WD_repeat_RBAP46/RBAP48/MSI1"/>
</dbReference>
<keyword evidence="2" id="KW-0677">Repeat</keyword>
<dbReference type="Gene3D" id="2.130.10.10">
    <property type="entry name" value="YVTN repeat-like/Quinoprotein amine dehydrogenase"/>
    <property type="match status" value="1"/>
</dbReference>
<dbReference type="SUPFAM" id="SSF54928">
    <property type="entry name" value="RNA-binding domain, RBD"/>
    <property type="match status" value="1"/>
</dbReference>
<dbReference type="InterPro" id="IPR015943">
    <property type="entry name" value="WD40/YVTN_repeat-like_dom_sf"/>
</dbReference>
<dbReference type="Gene3D" id="3.30.70.330">
    <property type="match status" value="1"/>
</dbReference>
<dbReference type="PROSITE" id="PS50294">
    <property type="entry name" value="WD_REPEATS_REGION"/>
    <property type="match status" value="1"/>
</dbReference>
<keyword evidence="8" id="KW-1185">Reference proteome</keyword>
<dbReference type="SMART" id="SM00320">
    <property type="entry name" value="WD40"/>
    <property type="match status" value="5"/>
</dbReference>
<evidence type="ECO:0000259" key="6">
    <source>
        <dbReference type="PROSITE" id="PS50102"/>
    </source>
</evidence>
<evidence type="ECO:0000313" key="8">
    <source>
        <dbReference type="Proteomes" id="UP000053201"/>
    </source>
</evidence>
<reference evidence="7 8" key="1">
    <citation type="submission" date="2009-08" db="EMBL/GenBank/DDBJ databases">
        <title>The Genome Sequence of Spizellomyces punctatus strain DAOM BR117.</title>
        <authorList>
            <consortium name="The Broad Institute Genome Sequencing Platform"/>
            <person name="Russ C."/>
            <person name="Cuomo C."/>
            <person name="Shea T."/>
            <person name="Young S.K."/>
            <person name="Zeng Q."/>
            <person name="Koehrsen M."/>
            <person name="Haas B."/>
            <person name="Borodovsky M."/>
            <person name="Guigo R."/>
            <person name="Alvarado L."/>
            <person name="Berlin A."/>
            <person name="Bochicchio J."/>
            <person name="Borenstein D."/>
            <person name="Chapman S."/>
            <person name="Chen Z."/>
            <person name="Engels R."/>
            <person name="Freedman E."/>
            <person name="Gellesch M."/>
            <person name="Goldberg J."/>
            <person name="Griggs A."/>
            <person name="Gujja S."/>
            <person name="Heiman D."/>
            <person name="Hepburn T."/>
            <person name="Howarth C."/>
            <person name="Jen D."/>
            <person name="Larson L."/>
            <person name="Lewis B."/>
            <person name="Mehta T."/>
            <person name="Park D."/>
            <person name="Pearson M."/>
            <person name="Roberts A."/>
            <person name="Saif S."/>
            <person name="Shenoy N."/>
            <person name="Sisk P."/>
            <person name="Stolte C."/>
            <person name="Sykes S."/>
            <person name="Thomson T."/>
            <person name="Walk T."/>
            <person name="White J."/>
            <person name="Yandava C."/>
            <person name="Burger G."/>
            <person name="Gray M.W."/>
            <person name="Holland P.W.H."/>
            <person name="King N."/>
            <person name="Lang F.B.F."/>
            <person name="Roger A.J."/>
            <person name="Ruiz-Trillo I."/>
            <person name="Lander E."/>
            <person name="Nusbaum C."/>
        </authorList>
    </citation>
    <scope>NUCLEOTIDE SEQUENCE [LARGE SCALE GENOMIC DNA]</scope>
    <source>
        <strain evidence="7 8">DAOM BR117</strain>
    </source>
</reference>
<dbReference type="InterPro" id="IPR035979">
    <property type="entry name" value="RBD_domain_sf"/>
</dbReference>
<dbReference type="GeneID" id="27686341"/>
<dbReference type="InterPro" id="IPR036322">
    <property type="entry name" value="WD40_repeat_dom_sf"/>
</dbReference>
<accession>A0A0L0HNB4</accession>